<evidence type="ECO:0000313" key="3">
    <source>
        <dbReference type="Proteomes" id="UP000001953"/>
    </source>
</evidence>
<dbReference type="STRING" id="323097.Nham_3722"/>
<proteinExistence type="predicted"/>
<dbReference type="Proteomes" id="UP000001953">
    <property type="component" value="Chromosome"/>
</dbReference>
<evidence type="ECO:0000313" key="2">
    <source>
        <dbReference type="EMBL" id="ABE64447.1"/>
    </source>
</evidence>
<dbReference type="HOGENOM" id="CLU_144870_3_0_5"/>
<dbReference type="OrthoDB" id="7306737at2"/>
<keyword evidence="3" id="KW-1185">Reference proteome</keyword>
<protein>
    <recommendedName>
        <fullName evidence="4">DUF3325 domain-containing protein</fullName>
    </recommendedName>
</protein>
<dbReference type="RefSeq" id="WP_011512084.1">
    <property type="nucleotide sequence ID" value="NC_007964.1"/>
</dbReference>
<organism evidence="2 3">
    <name type="scientific">Nitrobacter hamburgensis (strain DSM 10229 / NCIMB 13809 / X14)</name>
    <dbReference type="NCBI Taxonomy" id="323097"/>
    <lineage>
        <taxon>Bacteria</taxon>
        <taxon>Pseudomonadati</taxon>
        <taxon>Pseudomonadota</taxon>
        <taxon>Alphaproteobacteria</taxon>
        <taxon>Hyphomicrobiales</taxon>
        <taxon>Nitrobacteraceae</taxon>
        <taxon>Nitrobacter</taxon>
    </lineage>
</organism>
<sequence>MDDALCLFAAFAVTYLAFASFALVQKRHWQAVTGTHDCALGGKELLKVGGIVCLAAGCAIVVWREGADYGPLLWVTQLIVAACGVVATLSLRPRLLKPLAIIPARV</sequence>
<evidence type="ECO:0008006" key="4">
    <source>
        <dbReference type="Google" id="ProtNLM"/>
    </source>
</evidence>
<dbReference type="EMBL" id="CP000319">
    <property type="protein sequence ID" value="ABE64447.1"/>
    <property type="molecule type" value="Genomic_DNA"/>
</dbReference>
<evidence type="ECO:0000256" key="1">
    <source>
        <dbReference type="SAM" id="Phobius"/>
    </source>
</evidence>
<keyword evidence="1" id="KW-0472">Membrane</keyword>
<name>Q1QH50_NITHX</name>
<reference evidence="2 3" key="1">
    <citation type="submission" date="2006-03" db="EMBL/GenBank/DDBJ databases">
        <title>Complete sequence of chromosome of Nitrobacter hamburgensis X14.</title>
        <authorList>
            <consortium name="US DOE Joint Genome Institute"/>
            <person name="Copeland A."/>
            <person name="Lucas S."/>
            <person name="Lapidus A."/>
            <person name="Barry K."/>
            <person name="Detter J.C."/>
            <person name="Glavina del Rio T."/>
            <person name="Hammon N."/>
            <person name="Israni S."/>
            <person name="Dalin E."/>
            <person name="Tice H."/>
            <person name="Pitluck S."/>
            <person name="Chain P."/>
            <person name="Malfatti S."/>
            <person name="Shin M."/>
            <person name="Vergez L."/>
            <person name="Schmutz J."/>
            <person name="Larimer F."/>
            <person name="Land M."/>
            <person name="Hauser L."/>
            <person name="Kyrpides N."/>
            <person name="Ivanova N."/>
            <person name="Ward B."/>
            <person name="Arp D."/>
            <person name="Klotz M."/>
            <person name="Stein L."/>
            <person name="O'Mullan G."/>
            <person name="Starkenburg S."/>
            <person name="Sayavedra L."/>
            <person name="Poret-Peterson A.T."/>
            <person name="Gentry M.E."/>
            <person name="Bruce D."/>
            <person name="Richardson P."/>
        </authorList>
    </citation>
    <scope>NUCLEOTIDE SEQUENCE [LARGE SCALE GENOMIC DNA]</scope>
    <source>
        <strain evidence="3">DSM 10229 / NCIMB 13809 / X14</strain>
    </source>
</reference>
<feature type="transmembrane region" description="Helical" evidence="1">
    <location>
        <begin position="6"/>
        <end position="24"/>
    </location>
</feature>
<dbReference type="KEGG" id="nha:Nham_3722"/>
<feature type="transmembrane region" description="Helical" evidence="1">
    <location>
        <begin position="45"/>
        <end position="63"/>
    </location>
</feature>
<keyword evidence="1" id="KW-0812">Transmembrane</keyword>
<feature type="transmembrane region" description="Helical" evidence="1">
    <location>
        <begin position="69"/>
        <end position="91"/>
    </location>
</feature>
<dbReference type="eggNOG" id="ENOG50302XZ">
    <property type="taxonomic scope" value="Bacteria"/>
</dbReference>
<accession>Q1QH50</accession>
<keyword evidence="1" id="KW-1133">Transmembrane helix</keyword>
<dbReference type="AlphaFoldDB" id="Q1QH50"/>
<dbReference type="InterPro" id="IPR021762">
    <property type="entry name" value="DUF3325"/>
</dbReference>
<dbReference type="Pfam" id="PF11804">
    <property type="entry name" value="DUF3325"/>
    <property type="match status" value="1"/>
</dbReference>
<gene>
    <name evidence="2" type="ordered locus">Nham_3722</name>
</gene>